<dbReference type="VEuPathDB" id="FungiDB:ASPGLDRAFT_454925"/>
<keyword evidence="1" id="KW-0732">Signal</keyword>
<keyword evidence="3" id="KW-1185">Reference proteome</keyword>
<dbReference type="GeneID" id="34462523"/>
<protein>
    <submittedName>
        <fullName evidence="2">Uncharacterized protein</fullName>
    </submittedName>
</protein>
<dbReference type="Proteomes" id="UP000184300">
    <property type="component" value="Unassembled WGS sequence"/>
</dbReference>
<dbReference type="STRING" id="1160497.A0A1L9VGR4"/>
<dbReference type="OrthoDB" id="3250044at2759"/>
<evidence type="ECO:0000256" key="1">
    <source>
        <dbReference type="SAM" id="SignalP"/>
    </source>
</evidence>
<sequence length="167" mass="19222">MHFWLVCSHLLLLYIQSLQRCVFKQPFHTATHLQRNMTLPEDFQQATIIACCENPLPGIIFSQYGKRIIRISDQHVVKWGPDVTKEEAEAQRIAYELVDSRIVRIPQGKVIEPLEDISAIEKVAGVLDYFATFRHRIPGSLCRGFCHGLLFHETGDLVFDRMDGIEE</sequence>
<evidence type="ECO:0000313" key="3">
    <source>
        <dbReference type="Proteomes" id="UP000184300"/>
    </source>
</evidence>
<reference evidence="3" key="1">
    <citation type="journal article" date="2017" name="Genome Biol.">
        <title>Comparative genomics reveals high biological diversity and specific adaptations in the industrially and medically important fungal genus Aspergillus.</title>
        <authorList>
            <person name="de Vries R.P."/>
            <person name="Riley R."/>
            <person name="Wiebenga A."/>
            <person name="Aguilar-Osorio G."/>
            <person name="Amillis S."/>
            <person name="Uchima C.A."/>
            <person name="Anderluh G."/>
            <person name="Asadollahi M."/>
            <person name="Askin M."/>
            <person name="Barry K."/>
            <person name="Battaglia E."/>
            <person name="Bayram O."/>
            <person name="Benocci T."/>
            <person name="Braus-Stromeyer S.A."/>
            <person name="Caldana C."/>
            <person name="Canovas D."/>
            <person name="Cerqueira G.C."/>
            <person name="Chen F."/>
            <person name="Chen W."/>
            <person name="Choi C."/>
            <person name="Clum A."/>
            <person name="Dos Santos R.A."/>
            <person name="Damasio A.R."/>
            <person name="Diallinas G."/>
            <person name="Emri T."/>
            <person name="Fekete E."/>
            <person name="Flipphi M."/>
            <person name="Freyberg S."/>
            <person name="Gallo A."/>
            <person name="Gournas C."/>
            <person name="Habgood R."/>
            <person name="Hainaut M."/>
            <person name="Harispe M.L."/>
            <person name="Henrissat B."/>
            <person name="Hilden K.S."/>
            <person name="Hope R."/>
            <person name="Hossain A."/>
            <person name="Karabika E."/>
            <person name="Karaffa L."/>
            <person name="Karanyi Z."/>
            <person name="Krasevec N."/>
            <person name="Kuo A."/>
            <person name="Kusch H."/>
            <person name="LaButti K."/>
            <person name="Lagendijk E.L."/>
            <person name="Lapidus A."/>
            <person name="Levasseur A."/>
            <person name="Lindquist E."/>
            <person name="Lipzen A."/>
            <person name="Logrieco A.F."/>
            <person name="MacCabe A."/>
            <person name="Maekelae M.R."/>
            <person name="Malavazi I."/>
            <person name="Melin P."/>
            <person name="Meyer V."/>
            <person name="Mielnichuk N."/>
            <person name="Miskei M."/>
            <person name="Molnar A.P."/>
            <person name="Mule G."/>
            <person name="Ngan C.Y."/>
            <person name="Orejas M."/>
            <person name="Orosz E."/>
            <person name="Ouedraogo J.P."/>
            <person name="Overkamp K.M."/>
            <person name="Park H.-S."/>
            <person name="Perrone G."/>
            <person name="Piumi F."/>
            <person name="Punt P.J."/>
            <person name="Ram A.F."/>
            <person name="Ramon A."/>
            <person name="Rauscher S."/>
            <person name="Record E."/>
            <person name="Riano-Pachon D.M."/>
            <person name="Robert V."/>
            <person name="Roehrig J."/>
            <person name="Ruller R."/>
            <person name="Salamov A."/>
            <person name="Salih N.S."/>
            <person name="Samson R.A."/>
            <person name="Sandor E."/>
            <person name="Sanguinetti M."/>
            <person name="Schuetze T."/>
            <person name="Sepcic K."/>
            <person name="Shelest E."/>
            <person name="Sherlock G."/>
            <person name="Sophianopoulou V."/>
            <person name="Squina F.M."/>
            <person name="Sun H."/>
            <person name="Susca A."/>
            <person name="Todd R.B."/>
            <person name="Tsang A."/>
            <person name="Unkles S.E."/>
            <person name="van de Wiele N."/>
            <person name="van Rossen-Uffink D."/>
            <person name="Oliveira J.V."/>
            <person name="Vesth T.C."/>
            <person name="Visser J."/>
            <person name="Yu J.-H."/>
            <person name="Zhou M."/>
            <person name="Andersen M.R."/>
            <person name="Archer D.B."/>
            <person name="Baker S.E."/>
            <person name="Benoit I."/>
            <person name="Brakhage A.A."/>
            <person name="Braus G.H."/>
            <person name="Fischer R."/>
            <person name="Frisvad J.C."/>
            <person name="Goldman G.H."/>
            <person name="Houbraken J."/>
            <person name="Oakley B."/>
            <person name="Pocsi I."/>
            <person name="Scazzocchio C."/>
            <person name="Seiboth B."/>
            <person name="vanKuyk P.A."/>
            <person name="Wortman J."/>
            <person name="Dyer P.S."/>
            <person name="Grigoriev I.V."/>
        </authorList>
    </citation>
    <scope>NUCLEOTIDE SEQUENCE [LARGE SCALE GENOMIC DNA]</scope>
    <source>
        <strain evidence="3">CBS 516.65</strain>
    </source>
</reference>
<feature type="signal peptide" evidence="1">
    <location>
        <begin position="1"/>
        <end position="19"/>
    </location>
</feature>
<name>A0A1L9VGR4_ASPGL</name>
<dbReference type="RefSeq" id="XP_022399778.1">
    <property type="nucleotide sequence ID" value="XM_022546262.1"/>
</dbReference>
<dbReference type="EMBL" id="KV878900">
    <property type="protein sequence ID" value="OJJ83080.1"/>
    <property type="molecule type" value="Genomic_DNA"/>
</dbReference>
<accession>A0A1L9VGR4</accession>
<organism evidence="2 3">
    <name type="scientific">Aspergillus glaucus CBS 516.65</name>
    <dbReference type="NCBI Taxonomy" id="1160497"/>
    <lineage>
        <taxon>Eukaryota</taxon>
        <taxon>Fungi</taxon>
        <taxon>Dikarya</taxon>
        <taxon>Ascomycota</taxon>
        <taxon>Pezizomycotina</taxon>
        <taxon>Eurotiomycetes</taxon>
        <taxon>Eurotiomycetidae</taxon>
        <taxon>Eurotiales</taxon>
        <taxon>Aspergillaceae</taxon>
        <taxon>Aspergillus</taxon>
        <taxon>Aspergillus subgen. Aspergillus</taxon>
    </lineage>
</organism>
<gene>
    <name evidence="2" type="ORF">ASPGLDRAFT_454925</name>
</gene>
<feature type="chain" id="PRO_5013132404" evidence="1">
    <location>
        <begin position="20"/>
        <end position="167"/>
    </location>
</feature>
<dbReference type="AlphaFoldDB" id="A0A1L9VGR4"/>
<evidence type="ECO:0000313" key="2">
    <source>
        <dbReference type="EMBL" id="OJJ83080.1"/>
    </source>
</evidence>
<proteinExistence type="predicted"/>